<dbReference type="Proteomes" id="UP001305702">
    <property type="component" value="Chromosome"/>
</dbReference>
<dbReference type="RefSeq" id="WP_315607121.1">
    <property type="nucleotide sequence ID" value="NZ_CP130318.1"/>
</dbReference>
<sequence>MTVKLRGHHLLCLLGYRGMGYSAEFCANMTSIYERLRQQPEQSVELVEGPDEICRAYPEDKTNHCRGTVGNRDREVLQRLGLAPGWRGSWGEITVLLKERIHPDDVGVICEGCPWEPYGVCRDGVRLVREDLPLPAVER</sequence>
<organism evidence="1 2">
    <name type="scientific">Paenibacillus aurantius</name>
    <dbReference type="NCBI Taxonomy" id="2918900"/>
    <lineage>
        <taxon>Bacteria</taxon>
        <taxon>Bacillati</taxon>
        <taxon>Bacillota</taxon>
        <taxon>Bacilli</taxon>
        <taxon>Bacillales</taxon>
        <taxon>Paenibacillaceae</taxon>
        <taxon>Paenibacillus</taxon>
    </lineage>
</organism>
<dbReference type="Pfam" id="PF06935">
    <property type="entry name" value="DUF1284"/>
    <property type="match status" value="1"/>
</dbReference>
<dbReference type="KEGG" id="paun:MJA45_10040"/>
<proteinExistence type="predicted"/>
<accession>A0AA96LGD1</accession>
<protein>
    <submittedName>
        <fullName evidence="1">DUF1284 domain-containing protein</fullName>
    </submittedName>
</protein>
<keyword evidence="2" id="KW-1185">Reference proteome</keyword>
<evidence type="ECO:0000313" key="2">
    <source>
        <dbReference type="Proteomes" id="UP001305702"/>
    </source>
</evidence>
<dbReference type="InterPro" id="IPR009702">
    <property type="entry name" value="DUF1284"/>
</dbReference>
<name>A0AA96LGD1_9BACL</name>
<gene>
    <name evidence="1" type="ORF">MJA45_10040</name>
</gene>
<reference evidence="1 2" key="1">
    <citation type="submission" date="2022-02" db="EMBL/GenBank/DDBJ databases">
        <title>Paenibacillus sp. MBLB1776 Whole Genome Shotgun Sequencing.</title>
        <authorList>
            <person name="Hwang C.Y."/>
            <person name="Cho E.-S."/>
            <person name="Seo M.-J."/>
        </authorList>
    </citation>
    <scope>NUCLEOTIDE SEQUENCE [LARGE SCALE GENOMIC DNA]</scope>
    <source>
        <strain evidence="1 2">MBLB1776</strain>
    </source>
</reference>
<dbReference type="EMBL" id="CP130318">
    <property type="protein sequence ID" value="WNQ13341.1"/>
    <property type="molecule type" value="Genomic_DNA"/>
</dbReference>
<evidence type="ECO:0000313" key="1">
    <source>
        <dbReference type="EMBL" id="WNQ13341.1"/>
    </source>
</evidence>
<dbReference type="AlphaFoldDB" id="A0AA96LGD1"/>